<comment type="caution">
    <text evidence="2">The sequence shown here is derived from an EMBL/GenBank/DDBJ whole genome shotgun (WGS) entry which is preliminary data.</text>
</comment>
<sequence length="434" mass="49030">MNENKKILENFFIKNYNAKLLKSKVNSNISYLYNSSNKFQIVVINFDKSISADKELEYVVQKMQKAVNQPVQIFMIVVDENANNDLIEQENKKILYSSIENLKDNLEPFFEKSNLLDFNQHQQQEIKEELNEQNSFEENLKSLNKFIQNIKSNKISFSWIVLILLVLLPGSIQLFAPYLLKDSQISSNTLSLVFGATNWNLTILGGQWWRVFTYGFAPMQQIGSPFLNVLVLIILGTMFFNASKMCEISIGKTWSFAVSSFLSYLVLGLFASCVLPATYTSGIISTIGIFLGILLTDASGKNTPVAKFSQSKAWKYIIMIVLFSLLFGNGLSSLLITGVGMVLGTCFTGLLKTQVKEWKWIEIVQVGLIIAIITIPIVFIMITKFTTAVDANILNTLSFYIKNKWFSTEFVNSITNKIGWEGSFNTAGNWITGF</sequence>
<evidence type="ECO:0000313" key="2">
    <source>
        <dbReference type="EMBL" id="MDQ0567421.1"/>
    </source>
</evidence>
<dbReference type="EMBL" id="JAUSWP010000001">
    <property type="protein sequence ID" value="MDQ0567421.1"/>
    <property type="molecule type" value="Genomic_DNA"/>
</dbReference>
<dbReference type="Proteomes" id="UP001236620">
    <property type="component" value="Unassembled WGS sequence"/>
</dbReference>
<feature type="transmembrane region" description="Helical" evidence="1">
    <location>
        <begin position="277"/>
        <end position="295"/>
    </location>
</feature>
<feature type="transmembrane region" description="Helical" evidence="1">
    <location>
        <begin position="157"/>
        <end position="180"/>
    </location>
</feature>
<feature type="transmembrane region" description="Helical" evidence="1">
    <location>
        <begin position="222"/>
        <end position="242"/>
    </location>
</feature>
<gene>
    <name evidence="2" type="ORF">J2Z63_000042</name>
</gene>
<organism evidence="2 3">
    <name type="scientific">Mycoplasma yeatsii</name>
    <dbReference type="NCBI Taxonomy" id="51365"/>
    <lineage>
        <taxon>Bacteria</taxon>
        <taxon>Bacillati</taxon>
        <taxon>Mycoplasmatota</taxon>
        <taxon>Mollicutes</taxon>
        <taxon>Mycoplasmataceae</taxon>
        <taxon>Mycoplasma</taxon>
    </lineage>
</organism>
<keyword evidence="1" id="KW-0812">Transmembrane</keyword>
<keyword evidence="3" id="KW-1185">Reference proteome</keyword>
<reference evidence="2" key="1">
    <citation type="submission" date="2023-07" db="EMBL/GenBank/DDBJ databases">
        <title>Genomic Encyclopedia of Type Strains, Phase IV (KMG-IV): sequencing the most valuable type-strain genomes for metagenomic binning, comparative biology and taxonomic classification.</title>
        <authorList>
            <person name="Goeker M."/>
        </authorList>
    </citation>
    <scope>NUCLEOTIDE SEQUENCE [LARGE SCALE GENOMIC DNA]</scope>
    <source>
        <strain evidence="2">DSM 22019</strain>
    </source>
</reference>
<evidence type="ECO:0000256" key="1">
    <source>
        <dbReference type="SAM" id="Phobius"/>
    </source>
</evidence>
<dbReference type="RefSeq" id="WP_307443814.1">
    <property type="nucleotide sequence ID" value="NZ_JAUSWP010000001.1"/>
</dbReference>
<feature type="transmembrane region" description="Helical" evidence="1">
    <location>
        <begin position="363"/>
        <end position="382"/>
    </location>
</feature>
<name>A0ABU0NEH6_9MOLU</name>
<accession>A0ABU0NEH6</accession>
<feature type="transmembrane region" description="Helical" evidence="1">
    <location>
        <begin position="254"/>
        <end position="271"/>
    </location>
</feature>
<feature type="transmembrane region" description="Helical" evidence="1">
    <location>
        <begin position="316"/>
        <end position="343"/>
    </location>
</feature>
<proteinExistence type="predicted"/>
<protein>
    <submittedName>
        <fullName evidence="2">Uncharacterized protein</fullName>
    </submittedName>
</protein>
<evidence type="ECO:0000313" key="3">
    <source>
        <dbReference type="Proteomes" id="UP001236620"/>
    </source>
</evidence>
<keyword evidence="1" id="KW-1133">Transmembrane helix</keyword>
<keyword evidence="1" id="KW-0472">Membrane</keyword>